<comment type="caution">
    <text evidence="3">The sequence shown here is derived from an EMBL/GenBank/DDBJ whole genome shotgun (WGS) entry which is preliminary data.</text>
</comment>
<organism evidence="3 4">
    <name type="scientific">Arenimonas fontis</name>
    <dbReference type="NCBI Taxonomy" id="2608255"/>
    <lineage>
        <taxon>Bacteria</taxon>
        <taxon>Pseudomonadati</taxon>
        <taxon>Pseudomonadota</taxon>
        <taxon>Gammaproteobacteria</taxon>
        <taxon>Lysobacterales</taxon>
        <taxon>Lysobacteraceae</taxon>
        <taxon>Arenimonas</taxon>
    </lineage>
</organism>
<dbReference type="Gene3D" id="3.40.50.1820">
    <property type="entry name" value="alpha/beta hydrolase"/>
    <property type="match status" value="1"/>
</dbReference>
<proteinExistence type="predicted"/>
<dbReference type="InterPro" id="IPR050228">
    <property type="entry name" value="Carboxylesterase_BioH"/>
</dbReference>
<accession>A0A5B2ZGV0</accession>
<feature type="region of interest" description="Disordered" evidence="1">
    <location>
        <begin position="1"/>
        <end position="27"/>
    </location>
</feature>
<gene>
    <name evidence="3" type="ORF">F0415_02045</name>
</gene>
<dbReference type="PANTHER" id="PTHR43194">
    <property type="entry name" value="HYDROLASE ALPHA/BETA FOLD FAMILY"/>
    <property type="match status" value="1"/>
</dbReference>
<feature type="domain" description="AB hydrolase-1" evidence="2">
    <location>
        <begin position="116"/>
        <end position="302"/>
    </location>
</feature>
<reference evidence="3 4" key="1">
    <citation type="submission" date="2019-09" db="EMBL/GenBank/DDBJ databases">
        <title>Arenimonas chukotkensis sp. nov., a bacterium isolated from Chukotka hot spring, Arctic region, Russia.</title>
        <authorList>
            <person name="Zayulina K.S."/>
            <person name="Prokofeva M.I."/>
            <person name="Elcheninov A.G."/>
            <person name="Novikov A."/>
            <person name="Kochetkova T.V."/>
            <person name="Kublanov I.V."/>
        </authorList>
    </citation>
    <scope>NUCLEOTIDE SEQUENCE [LARGE SCALE GENOMIC DNA]</scope>
    <source>
        <strain evidence="3 4">3729k</strain>
    </source>
</reference>
<dbReference type="InterPro" id="IPR029058">
    <property type="entry name" value="AB_hydrolase_fold"/>
</dbReference>
<evidence type="ECO:0000259" key="2">
    <source>
        <dbReference type="Pfam" id="PF12697"/>
    </source>
</evidence>
<dbReference type="EMBL" id="VUOD01000001">
    <property type="protein sequence ID" value="KAA2286301.1"/>
    <property type="molecule type" value="Genomic_DNA"/>
</dbReference>
<keyword evidence="4" id="KW-1185">Reference proteome</keyword>
<sequence length="320" mass="33922">MPRPVPGSGPWGRPCRHRRSVSCRQPNGTSCIKQPEGVGWARFHEETERSPVNAALARLPGRLLGHLAPAAAAALARYLVTHPLRRSRRPDPPDAEPVTFRFGLAGLRWGREGPPVLALHGWEGRAAQFRDLAARLVPMGYRVLALDAPAHGRSPGRDADPVVFADALLEAAAELGPVHAVIGHSMGGASTLLALSRGLDSARAVTIAAPASLAGVLARMSRHLGLPEPARRRFFEAMHRRTGVAPEQLDVDLLAAGLAPTPVLVVHDREDPVIPFDDARRIAAATGAQLLATRGLGHRAVLKDAGVLQRIAGFVAAPAA</sequence>
<evidence type="ECO:0000313" key="3">
    <source>
        <dbReference type="EMBL" id="KAA2286301.1"/>
    </source>
</evidence>
<evidence type="ECO:0000313" key="4">
    <source>
        <dbReference type="Proteomes" id="UP000322165"/>
    </source>
</evidence>
<dbReference type="Pfam" id="PF12697">
    <property type="entry name" value="Abhydrolase_6"/>
    <property type="match status" value="1"/>
</dbReference>
<dbReference type="Proteomes" id="UP000322165">
    <property type="component" value="Unassembled WGS sequence"/>
</dbReference>
<dbReference type="AlphaFoldDB" id="A0A5B2ZGV0"/>
<protein>
    <submittedName>
        <fullName evidence="3">Lysophospholipase</fullName>
    </submittedName>
</protein>
<reference evidence="3 4" key="2">
    <citation type="submission" date="2019-09" db="EMBL/GenBank/DDBJ databases">
        <authorList>
            <person name="Mazur A."/>
        </authorList>
    </citation>
    <scope>NUCLEOTIDE SEQUENCE [LARGE SCALE GENOMIC DNA]</scope>
    <source>
        <strain evidence="3 4">3729k</strain>
    </source>
</reference>
<dbReference type="PANTHER" id="PTHR43194:SF2">
    <property type="entry name" value="PEROXISOMAL MEMBRANE PROTEIN LPX1"/>
    <property type="match status" value="1"/>
</dbReference>
<dbReference type="SUPFAM" id="SSF53474">
    <property type="entry name" value="alpha/beta-Hydrolases"/>
    <property type="match status" value="1"/>
</dbReference>
<evidence type="ECO:0000256" key="1">
    <source>
        <dbReference type="SAM" id="MobiDB-lite"/>
    </source>
</evidence>
<dbReference type="InterPro" id="IPR000073">
    <property type="entry name" value="AB_hydrolase_1"/>
</dbReference>
<name>A0A5B2ZGV0_9GAMM</name>